<comment type="caution">
    <text evidence="1">The sequence shown here is derived from an EMBL/GenBank/DDBJ whole genome shotgun (WGS) entry which is preliminary data.</text>
</comment>
<evidence type="ECO:0000313" key="1">
    <source>
        <dbReference type="EMBL" id="MBK1788492.1"/>
    </source>
</evidence>
<sequence length="183" mass="20325">MLSVVASDLAADGWRVVSPSRRYSPLPVTDESVTHRPRWSRSYRRHRFGQGQAIWVEAHWDRPKELARKVENVLTAPAELLVVWVHESFRRSVLGVVEPLLSPTAPVVEVRSLADLTVPPDEPEPLLFGHPTQQVLLGAVSDLARPLGQDEIGEGVLEAVERALEGKPTSLHQIGERRPVVGH</sequence>
<dbReference type="EMBL" id="JAENJH010000010">
    <property type="protein sequence ID" value="MBK1788492.1"/>
    <property type="molecule type" value="Genomic_DNA"/>
</dbReference>
<reference evidence="1" key="1">
    <citation type="submission" date="2020-12" db="EMBL/GenBank/DDBJ databases">
        <title>Prauserella sp. ASG 168, a novel actinomycete isolated from cave rock.</title>
        <authorList>
            <person name="Suriyachadkun C."/>
        </authorList>
    </citation>
    <scope>NUCLEOTIDE SEQUENCE</scope>
    <source>
        <strain evidence="1">ASG 168</strain>
    </source>
</reference>
<name>A0A934QYJ0_9PSEU</name>
<keyword evidence="2" id="KW-1185">Reference proteome</keyword>
<evidence type="ECO:0000313" key="2">
    <source>
        <dbReference type="Proteomes" id="UP000635245"/>
    </source>
</evidence>
<gene>
    <name evidence="1" type="ORF">JHE00_29540</name>
</gene>
<organism evidence="1 2">
    <name type="scientific">Prauserella cavernicola</name>
    <dbReference type="NCBI Taxonomy" id="2800127"/>
    <lineage>
        <taxon>Bacteria</taxon>
        <taxon>Bacillati</taxon>
        <taxon>Actinomycetota</taxon>
        <taxon>Actinomycetes</taxon>
        <taxon>Pseudonocardiales</taxon>
        <taxon>Pseudonocardiaceae</taxon>
        <taxon>Prauserella</taxon>
    </lineage>
</organism>
<proteinExistence type="predicted"/>
<dbReference type="AlphaFoldDB" id="A0A934QYJ0"/>
<protein>
    <submittedName>
        <fullName evidence="1">Uncharacterized protein</fullName>
    </submittedName>
</protein>
<dbReference type="Proteomes" id="UP000635245">
    <property type="component" value="Unassembled WGS sequence"/>
</dbReference>
<accession>A0A934QYJ0</accession>